<keyword evidence="1 6" id="KW-0489">Methyltransferase</keyword>
<organism evidence="6 7">
    <name type="scientific">Paraburkholderia caballeronis</name>
    <dbReference type="NCBI Taxonomy" id="416943"/>
    <lineage>
        <taxon>Bacteria</taxon>
        <taxon>Pseudomonadati</taxon>
        <taxon>Pseudomonadota</taxon>
        <taxon>Betaproteobacteria</taxon>
        <taxon>Burkholderiales</taxon>
        <taxon>Burkholderiaceae</taxon>
        <taxon>Paraburkholderia</taxon>
    </lineage>
</organism>
<dbReference type="SMART" id="SM00138">
    <property type="entry name" value="MeTrc"/>
    <property type="match status" value="1"/>
</dbReference>
<dbReference type="InterPro" id="IPR029063">
    <property type="entry name" value="SAM-dependent_MTases_sf"/>
</dbReference>
<keyword evidence="3" id="KW-0949">S-adenosyl-L-methionine</keyword>
<dbReference type="Gene3D" id="3.40.50.150">
    <property type="entry name" value="Vaccinia Virus protein VP39"/>
    <property type="match status" value="1"/>
</dbReference>
<dbReference type="GO" id="GO:0032259">
    <property type="term" value="P:methylation"/>
    <property type="evidence" value="ECO:0007669"/>
    <property type="project" value="UniProtKB-KW"/>
</dbReference>
<feature type="repeat" description="TPR" evidence="4">
    <location>
        <begin position="425"/>
        <end position="458"/>
    </location>
</feature>
<dbReference type="InterPro" id="IPR050903">
    <property type="entry name" value="Bact_Chemotaxis_MeTrfase"/>
</dbReference>
<accession>A0A1H7M5D5</accession>
<dbReference type="InterPro" id="IPR000780">
    <property type="entry name" value="CheR_MeTrfase"/>
</dbReference>
<evidence type="ECO:0000256" key="3">
    <source>
        <dbReference type="ARBA" id="ARBA00022691"/>
    </source>
</evidence>
<evidence type="ECO:0000256" key="2">
    <source>
        <dbReference type="ARBA" id="ARBA00022679"/>
    </source>
</evidence>
<dbReference type="PROSITE" id="PS50123">
    <property type="entry name" value="CHER"/>
    <property type="match status" value="1"/>
</dbReference>
<reference evidence="7" key="1">
    <citation type="submission" date="2016-10" db="EMBL/GenBank/DDBJ databases">
        <authorList>
            <person name="Varghese N."/>
            <person name="Submissions S."/>
        </authorList>
    </citation>
    <scope>NUCLEOTIDE SEQUENCE [LARGE SCALE GENOMIC DNA]</scope>
    <source>
        <strain evidence="7">LMG 26416</strain>
    </source>
</reference>
<dbReference type="SMART" id="SM00028">
    <property type="entry name" value="TPR"/>
    <property type="match status" value="2"/>
</dbReference>
<evidence type="ECO:0000256" key="4">
    <source>
        <dbReference type="PROSITE-ProRule" id="PRU00339"/>
    </source>
</evidence>
<dbReference type="SUPFAM" id="SSF48452">
    <property type="entry name" value="TPR-like"/>
    <property type="match status" value="1"/>
</dbReference>
<protein>
    <submittedName>
        <fullName evidence="6">MCP methyltransferase, CheR-type</fullName>
    </submittedName>
</protein>
<keyword evidence="4" id="KW-0802">TPR repeat</keyword>
<dbReference type="PRINTS" id="PR00996">
    <property type="entry name" value="CHERMTFRASE"/>
</dbReference>
<proteinExistence type="predicted"/>
<dbReference type="AlphaFoldDB" id="A0A1H7M5D5"/>
<sequence>MPSAPLDPTRRMRELRMLIERRVGLVIHEHQIEALTRAANDTCRRFGHADLAALLAALSSASDSAPVFEHLVAQITVGESHFFRDDAQMAFLEREFLPGLIAARCAGSRTLRVWSAAASDGQELYSIAIMLRELIEHPEAWNLHLHGTDLNTEALQRATVGSYSPWSLRGLDETRRRLHFGPPGPDGRIRLLPQVRNMARFSYLNLAADTFPSLLNELHAMDLILCRNVFIYFDAQRVREILTRLVDTLAPGGVLLLGASDLVDLHVPGLDTELRPGTCFYRKRAAGSADPGTRHPTPYVQRVSHAPAFAPVRQPPVFDDATGAGRRSVAARPALTRAGTHALSAEPRPASAAAPRVDGSIANLRALEAGGRWQDIVAIAERDPAQLGAQAESALAAARAFGSVGRQDDAQRWCERALSLAPTDANAHFLHALLEQEAGHLERALAAFRRALFLQPDFVLAHYQYGLLLLGSGRRERGLRSLQTVRRLVAHAPADRELQGAEHLSYGRMAQIIDNELSIHHES</sequence>
<dbReference type="SUPFAM" id="SSF53335">
    <property type="entry name" value="S-adenosyl-L-methionine-dependent methyltransferases"/>
    <property type="match status" value="1"/>
</dbReference>
<gene>
    <name evidence="6" type="ORF">SAMN05192542_104607</name>
</gene>
<evidence type="ECO:0000313" key="7">
    <source>
        <dbReference type="Proteomes" id="UP000199120"/>
    </source>
</evidence>
<dbReference type="InterPro" id="IPR011990">
    <property type="entry name" value="TPR-like_helical_dom_sf"/>
</dbReference>
<evidence type="ECO:0000259" key="5">
    <source>
        <dbReference type="PROSITE" id="PS50123"/>
    </source>
</evidence>
<evidence type="ECO:0000313" key="6">
    <source>
        <dbReference type="EMBL" id="SEL05787.1"/>
    </source>
</evidence>
<keyword evidence="7" id="KW-1185">Reference proteome</keyword>
<keyword evidence="2 6" id="KW-0808">Transferase</keyword>
<dbReference type="Proteomes" id="UP000199120">
    <property type="component" value="Unassembled WGS sequence"/>
</dbReference>
<evidence type="ECO:0000256" key="1">
    <source>
        <dbReference type="ARBA" id="ARBA00022603"/>
    </source>
</evidence>
<dbReference type="PANTHER" id="PTHR24422:SF19">
    <property type="entry name" value="CHEMOTAXIS PROTEIN METHYLTRANSFERASE"/>
    <property type="match status" value="1"/>
</dbReference>
<dbReference type="EMBL" id="FOAJ01000004">
    <property type="protein sequence ID" value="SEL05787.1"/>
    <property type="molecule type" value="Genomic_DNA"/>
</dbReference>
<feature type="domain" description="CheR-type methyltransferase" evidence="5">
    <location>
        <begin position="12"/>
        <end position="263"/>
    </location>
</feature>
<dbReference type="Gene3D" id="1.25.40.10">
    <property type="entry name" value="Tetratricopeptide repeat domain"/>
    <property type="match status" value="1"/>
</dbReference>
<dbReference type="OrthoDB" id="9816309at2"/>
<name>A0A1H7M5D5_9BURK</name>
<dbReference type="GO" id="GO:0008757">
    <property type="term" value="F:S-adenosylmethionine-dependent methyltransferase activity"/>
    <property type="evidence" value="ECO:0007669"/>
    <property type="project" value="InterPro"/>
</dbReference>
<dbReference type="PANTHER" id="PTHR24422">
    <property type="entry name" value="CHEMOTAXIS PROTEIN METHYLTRANSFERASE"/>
    <property type="match status" value="1"/>
</dbReference>
<dbReference type="Pfam" id="PF01739">
    <property type="entry name" value="CheR"/>
    <property type="match status" value="1"/>
</dbReference>
<dbReference type="InterPro" id="IPR022642">
    <property type="entry name" value="CheR_C"/>
</dbReference>
<dbReference type="InterPro" id="IPR019734">
    <property type="entry name" value="TPR_rpt"/>
</dbReference>
<dbReference type="PROSITE" id="PS50005">
    <property type="entry name" value="TPR"/>
    <property type="match status" value="1"/>
</dbReference>
<dbReference type="STRING" id="416943.SAMN05445871_3569"/>